<dbReference type="PANTHER" id="PTHR47938:SF35">
    <property type="entry name" value="PENTATRICOPEPTIDE REPEAT-CONTAINING PROTEIN 4, MITOCHONDRIAL-RELATED"/>
    <property type="match status" value="1"/>
</dbReference>
<dbReference type="GO" id="GO:0140053">
    <property type="term" value="P:mitochondrial gene expression"/>
    <property type="evidence" value="ECO:0007669"/>
    <property type="project" value="TreeGrafter"/>
</dbReference>
<evidence type="ECO:0000256" key="2">
    <source>
        <dbReference type="PROSITE-ProRule" id="PRU00708"/>
    </source>
</evidence>
<organism evidence="5 6">
    <name type="scientific">Acaulospora morrowiae</name>
    <dbReference type="NCBI Taxonomy" id="94023"/>
    <lineage>
        <taxon>Eukaryota</taxon>
        <taxon>Fungi</taxon>
        <taxon>Fungi incertae sedis</taxon>
        <taxon>Mucoromycota</taxon>
        <taxon>Glomeromycotina</taxon>
        <taxon>Glomeromycetes</taxon>
        <taxon>Diversisporales</taxon>
        <taxon>Acaulosporaceae</taxon>
        <taxon>Acaulospora</taxon>
    </lineage>
</organism>
<dbReference type="InterPro" id="IPR011990">
    <property type="entry name" value="TPR-like_helical_dom_sf"/>
</dbReference>
<dbReference type="OrthoDB" id="5588846at2759"/>
<dbReference type="Gene3D" id="1.25.40.10">
    <property type="entry name" value="Tetratricopeptide repeat domain"/>
    <property type="match status" value="4"/>
</dbReference>
<feature type="domain" description="Pentatricopeptide repeat-containing protein-mitochondrial" evidence="4">
    <location>
        <begin position="169"/>
        <end position="295"/>
    </location>
</feature>
<dbReference type="Proteomes" id="UP000789342">
    <property type="component" value="Unassembled WGS sequence"/>
</dbReference>
<accession>A0A9N8WIR2</accession>
<evidence type="ECO:0000313" key="5">
    <source>
        <dbReference type="EMBL" id="CAG8487012.1"/>
    </source>
</evidence>
<dbReference type="PANTHER" id="PTHR47938">
    <property type="entry name" value="RESPIRATORY COMPLEX I CHAPERONE (CIA84), PUTATIVE (AFU_ORTHOLOGUE AFUA_2G06020)-RELATED"/>
    <property type="match status" value="1"/>
</dbReference>
<evidence type="ECO:0000256" key="3">
    <source>
        <dbReference type="SAM" id="Coils"/>
    </source>
</evidence>
<evidence type="ECO:0000256" key="1">
    <source>
        <dbReference type="ARBA" id="ARBA00022737"/>
    </source>
</evidence>
<dbReference type="Pfam" id="PF01535">
    <property type="entry name" value="PPR"/>
    <property type="match status" value="1"/>
</dbReference>
<keyword evidence="1" id="KW-0677">Repeat</keyword>
<feature type="repeat" description="PPR" evidence="2">
    <location>
        <begin position="198"/>
        <end position="232"/>
    </location>
</feature>
<dbReference type="Pfam" id="PF23276">
    <property type="entry name" value="TPR_24"/>
    <property type="match status" value="1"/>
</dbReference>
<reference evidence="5" key="1">
    <citation type="submission" date="2021-06" db="EMBL/GenBank/DDBJ databases">
        <authorList>
            <person name="Kallberg Y."/>
            <person name="Tangrot J."/>
            <person name="Rosling A."/>
        </authorList>
    </citation>
    <scope>NUCLEOTIDE SEQUENCE</scope>
    <source>
        <strain evidence="5">CL551</strain>
    </source>
</reference>
<evidence type="ECO:0000259" key="4">
    <source>
        <dbReference type="Pfam" id="PF23276"/>
    </source>
</evidence>
<dbReference type="InterPro" id="IPR002885">
    <property type="entry name" value="PPR_rpt"/>
</dbReference>
<proteinExistence type="predicted"/>
<dbReference type="GO" id="GO:0003729">
    <property type="term" value="F:mRNA binding"/>
    <property type="evidence" value="ECO:0007669"/>
    <property type="project" value="TreeGrafter"/>
</dbReference>
<feature type="repeat" description="PPR" evidence="2">
    <location>
        <begin position="128"/>
        <end position="162"/>
    </location>
</feature>
<sequence>MGITSKNRTKLEEKTLKIKKEINMLEQEMARLDKQSITETGEPPFTEKHFTKIYEELSSPLPSPASDKKRLPLSDHALGEFGSPLLEIRGSELPMNQPEFPSARQIKQSIENNIVPLMELPMGWENLNLQEYNRILYACALKKSAKEAEYALERMKKAGIEPNINTYEHLINVYASVGDIKKAKSAFDMIEAAGLTQTVYSYANLIKGYVNNQRIDDAFNVYLQMKSSKIIPNQPIFSLLIKGCIKNGEIPRAWKTFDHMRLEVCQPDEVTYSMMIHSCAKTRDVERAFDLYHEMTNKGLFPTDDAFRLLDDMKDHGYHPDLYTYNSLFYACSHKGDLGTARKLLISMMQRSLYDPSLTPDETTFTNLFLVYGSHKEPHYNSHLTGNNVKVENSFPEGETLTNELIGDESDNISLIETNTVTENDGDSEVAITGYKSDLLTIGTDTFPLLKDPPATHKQTLIESEILFNYLTSLTGKSHQPEDSSLYNHLNSKKISMSPRLFNSYLTVLEKKGQFHSILEHYKNTMPRYNIQLNGWIFLTMLNACYRHKKVEEAWGIWQDWQAWWNDQENFSEDNDLEFRKLGRTKELEYEIYKVMINILARCEDVWGGIRLLQKLSMKQIPKLDHFQLLRQRCVEKGDDAALAKIMEFCYFDEGTKVKELLMIKWKGVNLMPGKLGRRSLEARLGTKMRNGGWIDWKRLKQGGKSVDWKEVKKY</sequence>
<feature type="repeat" description="PPR" evidence="2">
    <location>
        <begin position="268"/>
        <end position="302"/>
    </location>
</feature>
<protein>
    <submittedName>
        <fullName evidence="5">15899_t:CDS:1</fullName>
    </submittedName>
</protein>
<feature type="repeat" description="PPR" evidence="2">
    <location>
        <begin position="321"/>
        <end position="356"/>
    </location>
</feature>
<feature type="coiled-coil region" evidence="3">
    <location>
        <begin position="8"/>
        <end position="35"/>
    </location>
</feature>
<dbReference type="InterPro" id="IPR057027">
    <property type="entry name" value="TPR_mt"/>
</dbReference>
<gene>
    <name evidence="5" type="ORF">AMORRO_LOCUS2594</name>
</gene>
<evidence type="ECO:0000313" key="6">
    <source>
        <dbReference type="Proteomes" id="UP000789342"/>
    </source>
</evidence>
<dbReference type="EMBL" id="CAJVPV010001119">
    <property type="protein sequence ID" value="CAG8487012.1"/>
    <property type="molecule type" value="Genomic_DNA"/>
</dbReference>
<dbReference type="AlphaFoldDB" id="A0A9N8WIR2"/>
<feature type="repeat" description="PPR" evidence="2">
    <location>
        <begin position="163"/>
        <end position="197"/>
    </location>
</feature>
<name>A0A9N8WIR2_9GLOM</name>
<dbReference type="PROSITE" id="PS51375">
    <property type="entry name" value="PPR"/>
    <property type="match status" value="6"/>
</dbReference>
<comment type="caution">
    <text evidence="5">The sequence shown here is derived from an EMBL/GenBank/DDBJ whole genome shotgun (WGS) entry which is preliminary data.</text>
</comment>
<dbReference type="GO" id="GO:0005739">
    <property type="term" value="C:mitochondrion"/>
    <property type="evidence" value="ECO:0007669"/>
    <property type="project" value="TreeGrafter"/>
</dbReference>
<feature type="repeat" description="PPR" evidence="2">
    <location>
        <begin position="233"/>
        <end position="267"/>
    </location>
</feature>
<keyword evidence="3" id="KW-0175">Coiled coil</keyword>
<keyword evidence="6" id="KW-1185">Reference proteome</keyword>
<dbReference type="NCBIfam" id="TIGR00756">
    <property type="entry name" value="PPR"/>
    <property type="match status" value="5"/>
</dbReference>
<dbReference type="Pfam" id="PF13041">
    <property type="entry name" value="PPR_2"/>
    <property type="match status" value="1"/>
</dbReference>